<dbReference type="AlphaFoldDB" id="A0A6N2U7B5"/>
<name>A0A6N2U7B5_9FIRM</name>
<evidence type="ECO:0000313" key="3">
    <source>
        <dbReference type="EMBL" id="VYT14464.1"/>
    </source>
</evidence>
<sequence length="358" mass="41347">MKNLAFLINNLSHGAGTERATCVIANGLADFGYKVTILSCREGMEYKFPISDKVSVVSLKGEEVKNRVLRKAMLLKRLKEVIDREGIEILVAVDVILIYYLLGVKAIHHTLKIIAWEHFNFYAKRSLARRLARRLSAKYADAIVVLGERDLKNYKDKLRRINRIVRIYNPVTVSLDTKSKLEEKTVLAVGRLTRQKGFDLLLEAWRYIEPEFGDWSLRIIGDGEEKENLCNIIKTYHFQNVEIIPYQRDIDQWYMRASLFALSSRYEGFVLVMIEAMAKGLPVVSFNCKEGPAELIDDGINGYLVDDGKVELFAEKLKYLMRDGELRRRFAEKTDLKLFEFDSTHVLSEWDSLMNSFN</sequence>
<keyword evidence="3" id="KW-0328">Glycosyltransferase</keyword>
<accession>A0A6N2U7B5</accession>
<organism evidence="3">
    <name type="scientific">Enterocloster bolteae</name>
    <dbReference type="NCBI Taxonomy" id="208479"/>
    <lineage>
        <taxon>Bacteria</taxon>
        <taxon>Bacillati</taxon>
        <taxon>Bacillota</taxon>
        <taxon>Clostridia</taxon>
        <taxon>Lachnospirales</taxon>
        <taxon>Lachnospiraceae</taxon>
        <taxon>Enterocloster</taxon>
    </lineage>
</organism>
<dbReference type="SUPFAM" id="SSF53756">
    <property type="entry name" value="UDP-Glycosyltransferase/glycogen phosphorylase"/>
    <property type="match status" value="1"/>
</dbReference>
<dbReference type="Gene3D" id="3.40.50.2000">
    <property type="entry name" value="Glycogen Phosphorylase B"/>
    <property type="match status" value="2"/>
</dbReference>
<dbReference type="InterPro" id="IPR028098">
    <property type="entry name" value="Glyco_trans_4-like_N"/>
</dbReference>
<proteinExistence type="predicted"/>
<dbReference type="GO" id="GO:0016757">
    <property type="term" value="F:glycosyltransferase activity"/>
    <property type="evidence" value="ECO:0007669"/>
    <property type="project" value="UniProtKB-KW"/>
</dbReference>
<dbReference type="CDD" id="cd03820">
    <property type="entry name" value="GT4_AmsD-like"/>
    <property type="match status" value="1"/>
</dbReference>
<dbReference type="Pfam" id="PF13439">
    <property type="entry name" value="Glyco_transf_4"/>
    <property type="match status" value="1"/>
</dbReference>
<dbReference type="PANTHER" id="PTHR12526:SF630">
    <property type="entry name" value="GLYCOSYLTRANSFERASE"/>
    <property type="match status" value="1"/>
</dbReference>
<evidence type="ECO:0000259" key="1">
    <source>
        <dbReference type="Pfam" id="PF00534"/>
    </source>
</evidence>
<keyword evidence="3" id="KW-0808">Transferase</keyword>
<protein>
    <submittedName>
        <fullName evidence="3">GalNAc-alpha-(1-&gt;4)-GalNAc-alpha-(1-&gt;3)-diNAcBac-PP-undecaprenol alpha-1,4-N-acetyl-D-galactosaminyltransferase</fullName>
        <ecNumber evidence="3">2.4.1.292</ecNumber>
    </submittedName>
</protein>
<feature type="domain" description="Glycosyltransferase subfamily 4-like N-terminal" evidence="2">
    <location>
        <begin position="16"/>
        <end position="173"/>
    </location>
</feature>
<reference evidence="3" key="1">
    <citation type="submission" date="2019-11" db="EMBL/GenBank/DDBJ databases">
        <authorList>
            <person name="Feng L."/>
        </authorList>
    </citation>
    <scope>NUCLEOTIDE SEQUENCE</scope>
    <source>
        <strain evidence="3">CbolteaeLFYP116</strain>
    </source>
</reference>
<dbReference type="InterPro" id="IPR001296">
    <property type="entry name" value="Glyco_trans_1"/>
</dbReference>
<dbReference type="EMBL" id="CACRTF010000011">
    <property type="protein sequence ID" value="VYT14464.1"/>
    <property type="molecule type" value="Genomic_DNA"/>
</dbReference>
<dbReference type="Pfam" id="PF00534">
    <property type="entry name" value="Glycos_transf_1"/>
    <property type="match status" value="1"/>
</dbReference>
<feature type="domain" description="Glycosyl transferase family 1" evidence="1">
    <location>
        <begin position="179"/>
        <end position="334"/>
    </location>
</feature>
<evidence type="ECO:0000259" key="2">
    <source>
        <dbReference type="Pfam" id="PF13439"/>
    </source>
</evidence>
<dbReference type="PANTHER" id="PTHR12526">
    <property type="entry name" value="GLYCOSYLTRANSFERASE"/>
    <property type="match status" value="1"/>
</dbReference>
<dbReference type="RefSeq" id="WP_002576481.1">
    <property type="nucleotide sequence ID" value="NZ_BAABZS010000002.1"/>
</dbReference>
<gene>
    <name evidence="3" type="primary">pglH</name>
    <name evidence="3" type="ORF">CBLFYP116_02037</name>
</gene>
<dbReference type="EC" id="2.4.1.292" evidence="3"/>